<keyword evidence="2 6" id="KW-0399">Innate immunity</keyword>
<dbReference type="InterPro" id="IPR036505">
    <property type="entry name" value="Amidase/PGRP_sf"/>
</dbReference>
<dbReference type="GO" id="GO:0009253">
    <property type="term" value="P:peptidoglycan catabolic process"/>
    <property type="evidence" value="ECO:0007669"/>
    <property type="project" value="InterPro"/>
</dbReference>
<evidence type="ECO:0000256" key="6">
    <source>
        <dbReference type="PIRNR" id="PIRNR037945"/>
    </source>
</evidence>
<protein>
    <recommendedName>
        <fullName evidence="6">Peptidoglycan-recognition protein</fullName>
    </recommendedName>
</protein>
<evidence type="ECO:0000256" key="1">
    <source>
        <dbReference type="ARBA" id="ARBA00007553"/>
    </source>
</evidence>
<accession>A0AAV2B896</accession>
<evidence type="ECO:0000259" key="9">
    <source>
        <dbReference type="SMART" id="SM00644"/>
    </source>
</evidence>
<dbReference type="InterPro" id="IPR015510">
    <property type="entry name" value="PGRP"/>
</dbReference>
<keyword evidence="5 7" id="KW-1015">Disulfide bond</keyword>
<dbReference type="SMART" id="SM00644">
    <property type="entry name" value="Ami_2"/>
    <property type="match status" value="1"/>
</dbReference>
<keyword evidence="12" id="KW-1185">Reference proteome</keyword>
<evidence type="ECO:0000313" key="11">
    <source>
        <dbReference type="EMBL" id="CAL1292097.1"/>
    </source>
</evidence>
<feature type="domain" description="Peptidoglycan recognition protein family" evidence="10">
    <location>
        <begin position="32"/>
        <end position="174"/>
    </location>
</feature>
<dbReference type="GO" id="GO:0008270">
    <property type="term" value="F:zinc ion binding"/>
    <property type="evidence" value="ECO:0007669"/>
    <property type="project" value="InterPro"/>
</dbReference>
<keyword evidence="3 8" id="KW-0732">Signal</keyword>
<dbReference type="AlphaFoldDB" id="A0AAV2B896"/>
<feature type="disulfide bond" evidence="7">
    <location>
        <begin position="29"/>
        <end position="154"/>
    </location>
</feature>
<comment type="similarity">
    <text evidence="1 6">Belongs to the N-acetylmuramoyl-L-alanine amidase 2 family.</text>
</comment>
<dbReference type="PIRSF" id="PIRSF037945">
    <property type="entry name" value="PGRPs"/>
    <property type="match status" value="1"/>
</dbReference>
<evidence type="ECO:0000256" key="3">
    <source>
        <dbReference type="ARBA" id="ARBA00022729"/>
    </source>
</evidence>
<dbReference type="Proteomes" id="UP001497382">
    <property type="component" value="Unassembled WGS sequence"/>
</dbReference>
<evidence type="ECO:0000259" key="10">
    <source>
        <dbReference type="SMART" id="SM00701"/>
    </source>
</evidence>
<feature type="domain" description="N-acetylmuramoyl-L-alanine amidase" evidence="9">
    <location>
        <begin position="44"/>
        <end position="180"/>
    </location>
</feature>
<evidence type="ECO:0000256" key="2">
    <source>
        <dbReference type="ARBA" id="ARBA00022588"/>
    </source>
</evidence>
<evidence type="ECO:0000313" key="12">
    <source>
        <dbReference type="Proteomes" id="UP001497382"/>
    </source>
</evidence>
<gene>
    <name evidence="11" type="ORF">LARSCL_LOCUS17463</name>
</gene>
<evidence type="ECO:0000256" key="4">
    <source>
        <dbReference type="ARBA" id="ARBA00022859"/>
    </source>
</evidence>
<dbReference type="SMART" id="SM00701">
    <property type="entry name" value="PGRP"/>
    <property type="match status" value="1"/>
</dbReference>
<keyword evidence="4 6" id="KW-0391">Immunity</keyword>
<dbReference type="FunFam" id="3.40.80.10:FF:000001">
    <property type="entry name" value="Peptidoglycan recognition protein 1"/>
    <property type="match status" value="1"/>
</dbReference>
<reference evidence="11 12" key="1">
    <citation type="submission" date="2024-04" db="EMBL/GenBank/DDBJ databases">
        <authorList>
            <person name="Rising A."/>
            <person name="Reimegard J."/>
            <person name="Sonavane S."/>
            <person name="Akerstrom W."/>
            <person name="Nylinder S."/>
            <person name="Hedman E."/>
            <person name="Kallberg Y."/>
        </authorList>
    </citation>
    <scope>NUCLEOTIDE SEQUENCE [LARGE SCALE GENOMIC DNA]</scope>
</reference>
<sequence length="218" mass="25149">MKSYLMLFSLTFLLAINVGISQKDDMYNCEDVNIVTREQWRARNPMRNRRIHLPVNHIVILHTVTKFCNSRQQCSRAVQFIQDLHLDDRGWWDIAYNFLVGGDGNIYEGRGWLNTASFALYYNYISFGIAFIGNFNKDRPTEAMVNATQNLIKCGIKKGYISPTTEIHGHRDITCTESPGNNLYAVIRNWDNFKGGRLPNYYCAKLGPPEVNRDIVNE</sequence>
<evidence type="ECO:0000256" key="7">
    <source>
        <dbReference type="PIRSR" id="PIRSR037945-1"/>
    </source>
</evidence>
<dbReference type="GO" id="GO:0042834">
    <property type="term" value="F:peptidoglycan binding"/>
    <property type="evidence" value="ECO:0007669"/>
    <property type="project" value="InterPro"/>
</dbReference>
<dbReference type="Gene3D" id="3.40.80.10">
    <property type="entry name" value="Peptidoglycan recognition protein-like"/>
    <property type="match status" value="1"/>
</dbReference>
<dbReference type="InterPro" id="IPR017331">
    <property type="entry name" value="Peptidoglycan_recognition"/>
</dbReference>
<dbReference type="GO" id="GO:0045087">
    <property type="term" value="P:innate immune response"/>
    <property type="evidence" value="ECO:0007669"/>
    <property type="project" value="UniProtKB-KW"/>
</dbReference>
<dbReference type="SUPFAM" id="SSF55846">
    <property type="entry name" value="N-acetylmuramoyl-L-alanine amidase-like"/>
    <property type="match status" value="1"/>
</dbReference>
<comment type="caution">
    <text evidence="11">The sequence shown here is derived from an EMBL/GenBank/DDBJ whole genome shotgun (WGS) entry which is preliminary data.</text>
</comment>
<dbReference type="PANTHER" id="PTHR11022:SF41">
    <property type="entry name" value="PEPTIDOGLYCAN-RECOGNITION PROTEIN LC-RELATED"/>
    <property type="match status" value="1"/>
</dbReference>
<dbReference type="InterPro" id="IPR002502">
    <property type="entry name" value="Amidase_domain"/>
</dbReference>
<feature type="signal peptide" evidence="8">
    <location>
        <begin position="1"/>
        <end position="21"/>
    </location>
</feature>
<dbReference type="CDD" id="cd06583">
    <property type="entry name" value="PGRP"/>
    <property type="match status" value="1"/>
</dbReference>
<dbReference type="InterPro" id="IPR006619">
    <property type="entry name" value="PGRP_domain_met/bac"/>
</dbReference>
<evidence type="ECO:0000256" key="5">
    <source>
        <dbReference type="ARBA" id="ARBA00023157"/>
    </source>
</evidence>
<organism evidence="11 12">
    <name type="scientific">Larinioides sclopetarius</name>
    <dbReference type="NCBI Taxonomy" id="280406"/>
    <lineage>
        <taxon>Eukaryota</taxon>
        <taxon>Metazoa</taxon>
        <taxon>Ecdysozoa</taxon>
        <taxon>Arthropoda</taxon>
        <taxon>Chelicerata</taxon>
        <taxon>Arachnida</taxon>
        <taxon>Araneae</taxon>
        <taxon>Araneomorphae</taxon>
        <taxon>Entelegynae</taxon>
        <taxon>Araneoidea</taxon>
        <taxon>Araneidae</taxon>
        <taxon>Larinioides</taxon>
    </lineage>
</organism>
<dbReference type="Pfam" id="PF01510">
    <property type="entry name" value="Amidase_2"/>
    <property type="match status" value="1"/>
</dbReference>
<feature type="disulfide bond" evidence="7">
    <location>
        <begin position="68"/>
        <end position="74"/>
    </location>
</feature>
<name>A0AAV2B896_9ARAC</name>
<dbReference type="EMBL" id="CAXIEN010000298">
    <property type="protein sequence ID" value="CAL1292097.1"/>
    <property type="molecule type" value="Genomic_DNA"/>
</dbReference>
<evidence type="ECO:0000256" key="8">
    <source>
        <dbReference type="SAM" id="SignalP"/>
    </source>
</evidence>
<feature type="chain" id="PRO_5043999187" description="Peptidoglycan-recognition protein" evidence="8">
    <location>
        <begin position="22"/>
        <end position="218"/>
    </location>
</feature>
<proteinExistence type="inferred from homology"/>
<dbReference type="PANTHER" id="PTHR11022">
    <property type="entry name" value="PEPTIDOGLYCAN RECOGNITION PROTEIN"/>
    <property type="match status" value="1"/>
</dbReference>
<dbReference type="GO" id="GO:0008745">
    <property type="term" value="F:N-acetylmuramoyl-L-alanine amidase activity"/>
    <property type="evidence" value="ECO:0007669"/>
    <property type="project" value="InterPro"/>
</dbReference>